<reference evidence="4" key="1">
    <citation type="submission" date="2021-06" db="EMBL/GenBank/DDBJ databases">
        <title>Bradyrhizobium sp. S2-11-2 Genome sequencing.</title>
        <authorList>
            <person name="Jin L."/>
        </authorList>
    </citation>
    <scope>NUCLEOTIDE SEQUENCE</scope>
    <source>
        <strain evidence="4">S2-11-2</strain>
    </source>
</reference>
<feature type="transmembrane region" description="Helical" evidence="2">
    <location>
        <begin position="68"/>
        <end position="86"/>
    </location>
</feature>
<gene>
    <name evidence="3" type="ORF">KMZ29_08690</name>
    <name evidence="4" type="ORF">KMZ68_20005</name>
</gene>
<keyword evidence="2" id="KW-0812">Transmembrane</keyword>
<evidence type="ECO:0000256" key="1">
    <source>
        <dbReference type="SAM" id="MobiDB-lite"/>
    </source>
</evidence>
<dbReference type="AlphaFoldDB" id="A0A975NNI9"/>
<dbReference type="Proteomes" id="UP000680839">
    <property type="component" value="Chromosome"/>
</dbReference>
<reference evidence="3" key="2">
    <citation type="submission" date="2021-06" db="EMBL/GenBank/DDBJ databases">
        <title>Bradyrhizobium sp. S2-20-1 Genome sequencing.</title>
        <authorList>
            <person name="Jin L."/>
        </authorList>
    </citation>
    <scope>NUCLEOTIDE SEQUENCE</scope>
    <source>
        <strain evidence="3">S2-20-1</strain>
    </source>
</reference>
<evidence type="ECO:0000313" key="5">
    <source>
        <dbReference type="Proteomes" id="UP000680805"/>
    </source>
</evidence>
<dbReference type="Proteomes" id="UP000680805">
    <property type="component" value="Chromosome"/>
</dbReference>
<keyword evidence="2" id="KW-0472">Membrane</keyword>
<name>A0A975NNI9_9BRAD</name>
<dbReference type="EMBL" id="CP076134">
    <property type="protein sequence ID" value="QWG14717.1"/>
    <property type="molecule type" value="Genomic_DNA"/>
</dbReference>
<dbReference type="EMBL" id="CP076135">
    <property type="protein sequence ID" value="QWG17239.1"/>
    <property type="molecule type" value="Genomic_DNA"/>
</dbReference>
<organism evidence="4 5">
    <name type="scientific">Bradyrhizobium sediminis</name>
    <dbReference type="NCBI Taxonomy" id="2840469"/>
    <lineage>
        <taxon>Bacteria</taxon>
        <taxon>Pseudomonadati</taxon>
        <taxon>Pseudomonadota</taxon>
        <taxon>Alphaproteobacteria</taxon>
        <taxon>Hyphomicrobiales</taxon>
        <taxon>Nitrobacteraceae</taxon>
        <taxon>Bradyrhizobium</taxon>
    </lineage>
</organism>
<dbReference type="KEGG" id="bsei:KMZ68_20005"/>
<proteinExistence type="predicted"/>
<keyword evidence="2" id="KW-1133">Transmembrane helix</keyword>
<sequence length="88" mass="9773">MSDSTLTPKRANERLRPNGTNKPALLSEKERAGLLDKYSLDELVRHFGRWPTYYLLLRQMGSGKSGKVALGIGVVGIIATLIATYLKR</sequence>
<accession>A0A975NNI9</accession>
<feature type="region of interest" description="Disordered" evidence="1">
    <location>
        <begin position="1"/>
        <end position="23"/>
    </location>
</feature>
<evidence type="ECO:0000256" key="2">
    <source>
        <dbReference type="SAM" id="Phobius"/>
    </source>
</evidence>
<dbReference type="RefSeq" id="WP_215612893.1">
    <property type="nucleotide sequence ID" value="NZ_CP076134.1"/>
</dbReference>
<protein>
    <submittedName>
        <fullName evidence="4">Uncharacterized protein</fullName>
    </submittedName>
</protein>
<evidence type="ECO:0000313" key="3">
    <source>
        <dbReference type="EMBL" id="QWG14717.1"/>
    </source>
</evidence>
<evidence type="ECO:0000313" key="4">
    <source>
        <dbReference type="EMBL" id="QWG17239.1"/>
    </source>
</evidence>